<dbReference type="Gene3D" id="1.10.10.60">
    <property type="entry name" value="Homeodomain-like"/>
    <property type="match status" value="3"/>
</dbReference>
<feature type="region of interest" description="Disordered" evidence="5">
    <location>
        <begin position="1029"/>
        <end position="1055"/>
    </location>
</feature>
<feature type="compositionally biased region" description="Polar residues" evidence="5">
    <location>
        <begin position="1148"/>
        <end position="1162"/>
    </location>
</feature>
<dbReference type="InterPro" id="IPR017884">
    <property type="entry name" value="SANT_dom"/>
</dbReference>
<dbReference type="PANTHER" id="PTHR12802">
    <property type="entry name" value="SWI/SNF COMPLEX-RELATED"/>
    <property type="match status" value="1"/>
</dbReference>
<feature type="domain" description="Myb-like" evidence="6">
    <location>
        <begin position="249"/>
        <end position="299"/>
    </location>
</feature>
<feature type="domain" description="SANT" evidence="7">
    <location>
        <begin position="894"/>
        <end position="948"/>
    </location>
</feature>
<evidence type="ECO:0000256" key="2">
    <source>
        <dbReference type="ARBA" id="ARBA00023125"/>
    </source>
</evidence>
<dbReference type="SMART" id="SM00717">
    <property type="entry name" value="SANT"/>
    <property type="match status" value="3"/>
</dbReference>
<feature type="region of interest" description="Disordered" evidence="5">
    <location>
        <begin position="1"/>
        <end position="53"/>
    </location>
</feature>
<feature type="compositionally biased region" description="Basic and acidic residues" evidence="5">
    <location>
        <begin position="1029"/>
        <end position="1038"/>
    </location>
</feature>
<feature type="compositionally biased region" description="Basic and acidic residues" evidence="5">
    <location>
        <begin position="751"/>
        <end position="760"/>
    </location>
</feature>
<feature type="region of interest" description="Disordered" evidence="5">
    <location>
        <begin position="468"/>
        <end position="640"/>
    </location>
</feature>
<dbReference type="PROSITE" id="PS51294">
    <property type="entry name" value="HTH_MYB"/>
    <property type="match status" value="3"/>
</dbReference>
<dbReference type="SUPFAM" id="SSF46689">
    <property type="entry name" value="Homeodomain-like"/>
    <property type="match status" value="3"/>
</dbReference>
<dbReference type="NCBIfam" id="TIGR01557">
    <property type="entry name" value="myb_SHAQKYF"/>
    <property type="match status" value="3"/>
</dbReference>
<evidence type="ECO:0000256" key="1">
    <source>
        <dbReference type="ARBA" id="ARBA00023015"/>
    </source>
</evidence>
<feature type="domain" description="HTH myb-type" evidence="8">
    <location>
        <begin position="249"/>
        <end position="303"/>
    </location>
</feature>
<gene>
    <name evidence="9" type="ORF">Naga_100084g18</name>
</gene>
<feature type="region of interest" description="Disordered" evidence="5">
    <location>
        <begin position="990"/>
        <end position="1010"/>
    </location>
</feature>
<dbReference type="PROSITE" id="PS51293">
    <property type="entry name" value="SANT"/>
    <property type="match status" value="3"/>
</dbReference>
<accession>W7U1P8</accession>
<evidence type="ECO:0000256" key="3">
    <source>
        <dbReference type="ARBA" id="ARBA00023163"/>
    </source>
</evidence>
<dbReference type="Pfam" id="PF00249">
    <property type="entry name" value="Myb_DNA-binding"/>
    <property type="match status" value="3"/>
</dbReference>
<keyword evidence="4" id="KW-0539">Nucleus</keyword>
<organism evidence="9 10">
    <name type="scientific">Nannochloropsis gaditana</name>
    <dbReference type="NCBI Taxonomy" id="72520"/>
    <lineage>
        <taxon>Eukaryota</taxon>
        <taxon>Sar</taxon>
        <taxon>Stramenopiles</taxon>
        <taxon>Ochrophyta</taxon>
        <taxon>Eustigmatophyceae</taxon>
        <taxon>Eustigmatales</taxon>
        <taxon>Monodopsidaceae</taxon>
        <taxon>Nannochloropsis</taxon>
    </lineage>
</organism>
<feature type="compositionally biased region" description="Low complexity" evidence="5">
    <location>
        <begin position="607"/>
        <end position="617"/>
    </location>
</feature>
<evidence type="ECO:0000256" key="5">
    <source>
        <dbReference type="SAM" id="MobiDB-lite"/>
    </source>
</evidence>
<keyword evidence="10" id="KW-1185">Reference proteome</keyword>
<feature type="domain" description="HTH myb-type" evidence="8">
    <location>
        <begin position="891"/>
        <end position="945"/>
    </location>
</feature>
<keyword evidence="3" id="KW-0804">Transcription</keyword>
<proteinExistence type="predicted"/>
<dbReference type="GO" id="GO:0003677">
    <property type="term" value="F:DNA binding"/>
    <property type="evidence" value="ECO:0007669"/>
    <property type="project" value="UniProtKB-KW"/>
</dbReference>
<keyword evidence="1" id="KW-0805">Transcription regulation</keyword>
<feature type="region of interest" description="Disordered" evidence="5">
    <location>
        <begin position="1241"/>
        <end position="1273"/>
    </location>
</feature>
<dbReference type="PROSITE" id="PS50090">
    <property type="entry name" value="MYB_LIKE"/>
    <property type="match status" value="3"/>
</dbReference>
<feature type="compositionally biased region" description="Low complexity" evidence="5">
    <location>
        <begin position="533"/>
        <end position="547"/>
    </location>
</feature>
<reference evidence="9 10" key="1">
    <citation type="journal article" date="2014" name="Mol. Plant">
        <title>Chromosome Scale Genome Assembly and Transcriptome Profiling of Nannochloropsis gaditana in Nitrogen Depletion.</title>
        <authorList>
            <person name="Corteggiani Carpinelli E."/>
            <person name="Telatin A."/>
            <person name="Vitulo N."/>
            <person name="Forcato C."/>
            <person name="D'Angelo M."/>
            <person name="Schiavon R."/>
            <person name="Vezzi A."/>
            <person name="Giacometti G.M."/>
            <person name="Morosinotto T."/>
            <person name="Valle G."/>
        </authorList>
    </citation>
    <scope>NUCLEOTIDE SEQUENCE [LARGE SCALE GENOMIC DNA]</scope>
    <source>
        <strain evidence="9 10">B-31</strain>
    </source>
</reference>
<feature type="region of interest" description="Disordered" evidence="5">
    <location>
        <begin position="302"/>
        <end position="350"/>
    </location>
</feature>
<feature type="compositionally biased region" description="Polar residues" evidence="5">
    <location>
        <begin position="315"/>
        <end position="343"/>
    </location>
</feature>
<feature type="region of interest" description="Disordered" evidence="5">
    <location>
        <begin position="407"/>
        <end position="426"/>
    </location>
</feature>
<feature type="compositionally biased region" description="Basic and acidic residues" evidence="5">
    <location>
        <begin position="223"/>
        <end position="233"/>
    </location>
</feature>
<feature type="compositionally biased region" description="Acidic residues" evidence="5">
    <location>
        <begin position="794"/>
        <end position="805"/>
    </location>
</feature>
<feature type="compositionally biased region" description="Low complexity" evidence="5">
    <location>
        <begin position="1136"/>
        <end position="1147"/>
    </location>
</feature>
<feature type="domain" description="SANT" evidence="7">
    <location>
        <begin position="1272"/>
        <end position="1323"/>
    </location>
</feature>
<feature type="region of interest" description="Disordered" evidence="5">
    <location>
        <begin position="105"/>
        <end position="126"/>
    </location>
</feature>
<dbReference type="InterPro" id="IPR009057">
    <property type="entry name" value="Homeodomain-like_sf"/>
</dbReference>
<evidence type="ECO:0000259" key="6">
    <source>
        <dbReference type="PROSITE" id="PS50090"/>
    </source>
</evidence>
<sequence length="1346" mass="143157">MLSASPAASWPPDGARPQQDPPPSCHPSTLTGSRDVPSQPLTFSTMRCPDTEPMAEQLSVTTLNSNDSRHRVALPGAFEGWGLVPALPVDKPASTSRHNTYNPCGNGPHAAHEGRVPRLSERPGCDEEEIDTKGFVKRDENTARGQYVRGSINCANLPPDLQRTYGHHFRDGPPESAFLPCAASLCAPADELRGGSNPAFPVGYPAPSLGLRAPSLLGSGQPHGKEPKGKREEWEDVGYPPLKPPQAKRQTAREGRWTKEEHTIFLHGYERFGRSWKDIAGLLQTRNSEQVRTHAQKFFQKKEHPGGMEKHQRSSRASFDGGSSTDLTSSFPPAATGINSQAGRKSEAAKRVKIGRVGGPGESAQAGEAGHDPLGAYVVPDLGLHGHNESQWQSLECSGRPYVVSHPDSHVHQHPSPAGSYAQPPYIAPSPGKFGVDLAPPVEGRRQQVHEAEATAWGLRACEADARQPRVTTRMSEVPDAPVVEKEEGRAGESSAAGKSFQAKASPVVTRPSPEPKGASWTATGEAEDEKASSVASASLSSLSMSDDLSRGNLTSGSSTIGGSGISSRSGKKGKESGRKPGGTAPPSLAMSLLIKELEDHEDEAGSRSSTPSSTSLDSKELRPEGGVRPPLLPEEASYSASSLDAGGLSSFSSSSSLASNVHHHHHHHLPACALPGRRFERSAMFISSDEEEEEEEEVADRFLALAYPPAPPAVTCSARLGCSTGAAHLKHPRLFLNGGSPVYGWQQRSEGGEGDHSDTDSDGAESLGSSSSGSSSSSSNSSSGEEQMSGASSDDEAIDSDEELIVTARWPGGSLKDGEGGGEARVYSSDEGENESRSRCSGMTSRSSCVSSSAATSAAARNWGESRPMSMLSRPFSGHRDPHGVRKSDATTVREGRWSRFEHEKFLEAFQRFGKSWRMIAAVLQTRTAEQVRTHAQKYFQKKKLRHHLHATPASAPPHAFPSTILSSRTSGKGYSAQRHTGAGRLGRDRAQVPFNQPPNWQPQPSTGMAENATEVNAEGCRRDGILDSVDVGEKGHKGSHGPRKRNNSDHKALTIKVDRANNRIVDPVFPLPADQPSHAQEVEAHIVYNNGTGSHAQGSVPSPATSSSLSPGDPPQGGTEAKVRGEYCLGQRMNSTSSTSSSNSTRIPTFQFPSANSSVASMGDEEDEGERGEGDRGAGQESGAGIGGMKREGHYMCRTEGEGSGRRTSVGKMVFSASAGGKPPSARVRARNNQLHAHVATGGAQDSAGDNRLAVQDGNNHGPGGGGAGVREGRWTQEEHAAFLEGLMQYGKSWKEIQGMVQTRTSDQIRTHAQKYFIKVGKQHQHPALSTEQAGRVQGSSIAV</sequence>
<feature type="domain" description="SANT" evidence="7">
    <location>
        <begin position="252"/>
        <end position="306"/>
    </location>
</feature>
<feature type="compositionally biased region" description="Basic and acidic residues" evidence="5">
    <location>
        <begin position="1191"/>
        <end position="1207"/>
    </location>
</feature>
<feature type="domain" description="Myb-like" evidence="6">
    <location>
        <begin position="891"/>
        <end position="941"/>
    </location>
</feature>
<evidence type="ECO:0000259" key="8">
    <source>
        <dbReference type="PROSITE" id="PS51294"/>
    </source>
</evidence>
<evidence type="ECO:0000313" key="9">
    <source>
        <dbReference type="EMBL" id="EWM26549.1"/>
    </source>
</evidence>
<dbReference type="InterPro" id="IPR017930">
    <property type="entry name" value="Myb_dom"/>
</dbReference>
<evidence type="ECO:0000313" key="10">
    <source>
        <dbReference type="Proteomes" id="UP000019335"/>
    </source>
</evidence>
<dbReference type="InterPro" id="IPR006447">
    <property type="entry name" value="Myb_dom_plants"/>
</dbReference>
<evidence type="ECO:0000256" key="4">
    <source>
        <dbReference type="ARBA" id="ARBA00023242"/>
    </source>
</evidence>
<feature type="compositionally biased region" description="Low complexity" evidence="5">
    <location>
        <begin position="765"/>
        <end position="793"/>
    </location>
</feature>
<feature type="compositionally biased region" description="Low complexity" evidence="5">
    <location>
        <begin position="1101"/>
        <end position="1113"/>
    </location>
</feature>
<feature type="compositionally biased region" description="Low complexity" evidence="5">
    <location>
        <begin position="846"/>
        <end position="861"/>
    </location>
</feature>
<feature type="region of interest" description="Disordered" evidence="5">
    <location>
        <begin position="215"/>
        <end position="255"/>
    </location>
</feature>
<comment type="caution">
    <text evidence="9">The sequence shown here is derived from an EMBL/GenBank/DDBJ whole genome shotgun (WGS) entry which is preliminary data.</text>
</comment>
<dbReference type="OrthoDB" id="72460at2759"/>
<evidence type="ECO:0000259" key="7">
    <source>
        <dbReference type="PROSITE" id="PS51293"/>
    </source>
</evidence>
<feature type="region of interest" description="Disordered" evidence="5">
    <location>
        <begin position="742"/>
        <end position="867"/>
    </location>
</feature>
<dbReference type="EMBL" id="AZIL01000612">
    <property type="protein sequence ID" value="EWM26549.1"/>
    <property type="molecule type" value="Genomic_DNA"/>
</dbReference>
<feature type="compositionally biased region" description="Basic and acidic residues" evidence="5">
    <location>
        <begin position="302"/>
        <end position="312"/>
    </location>
</feature>
<feature type="domain" description="Myb-like" evidence="6">
    <location>
        <begin position="1269"/>
        <end position="1319"/>
    </location>
</feature>
<feature type="region of interest" description="Disordered" evidence="5">
    <location>
        <begin position="1093"/>
        <end position="1210"/>
    </location>
</feature>
<keyword evidence="2" id="KW-0238">DNA-binding</keyword>
<feature type="compositionally biased region" description="Basic and acidic residues" evidence="5">
    <location>
        <begin position="110"/>
        <end position="126"/>
    </location>
</feature>
<protein>
    <submittedName>
        <fullName evidence="9">SANT/Myb domain protein</fullName>
    </submittedName>
</protein>
<dbReference type="InterPro" id="IPR001005">
    <property type="entry name" value="SANT/Myb"/>
</dbReference>
<dbReference type="CDD" id="cd00167">
    <property type="entry name" value="SANT"/>
    <property type="match status" value="3"/>
</dbReference>
<feature type="domain" description="HTH myb-type" evidence="8">
    <location>
        <begin position="1269"/>
        <end position="1323"/>
    </location>
</feature>
<dbReference type="Proteomes" id="UP000019335">
    <property type="component" value="Chromosome 8"/>
</dbReference>
<feature type="compositionally biased region" description="Gly residues" evidence="5">
    <location>
        <begin position="1263"/>
        <end position="1272"/>
    </location>
</feature>
<name>W7U1P8_9STRA</name>